<dbReference type="SUPFAM" id="SSF52540">
    <property type="entry name" value="P-loop containing nucleoside triphosphate hydrolases"/>
    <property type="match status" value="1"/>
</dbReference>
<dbReference type="GO" id="GO:0016887">
    <property type="term" value="F:ATP hydrolysis activity"/>
    <property type="evidence" value="ECO:0007669"/>
    <property type="project" value="InterPro"/>
</dbReference>
<dbReference type="Pfam" id="PF13401">
    <property type="entry name" value="AAA_22"/>
    <property type="match status" value="1"/>
</dbReference>
<protein>
    <submittedName>
        <fullName evidence="2">AAA family ATPase</fullName>
    </submittedName>
</protein>
<feature type="domain" description="AAA+ ATPase" evidence="1">
    <location>
        <begin position="48"/>
        <end position="303"/>
    </location>
</feature>
<proteinExistence type="predicted"/>
<evidence type="ECO:0000259" key="1">
    <source>
        <dbReference type="SMART" id="SM00382"/>
    </source>
</evidence>
<gene>
    <name evidence="2" type="ORF">GTQ48_09750</name>
</gene>
<name>A0A6N9TF59_9ALTE</name>
<sequence length="1071" mass="119685">MISIKQNYKSSTRIDGAVDSKQFINNIVLHGTALSTLDTLGKEVKNTSQRCFTLTGTYGTGKSTFALYMSLLLSENKKDRALAKQKLAEVSPSSTFSEDLNVRKGWKVVKYVCGLGSPAEGLANSVLSALGEAPAVVGCSDHQYVELIKTALASAAKRTDGVLILLDEMGKALDYQSREQKDLHFFQELADAIEKSKTPVVLVGFLHQSFAEYARSMTSHIQREWGKVQGRYRDIAYSPSIDESLILIGETVTAAPEVSKKITNKYSDLVKVVATHLGKERNILHSLERALPIDPVVSLLLGPISKRSFSQNERSLFGFLASNEKLSFNQFVNNFYNNAKSVSKLHLYSANLFWQYLTVNLDHIISASRDGKIWLEAKDALYRASLDGSELHEAITKTVALITMFGYQHQLFASRDFLLSYFEQLGYSKTKVSNAIEELEKWKVLIYRDTHQALTIFQGSDIDVNELVATTVEAIKDGVDWVSEVQSTKHILASAHYHRKGTMRWADIKLINESSVGAIKGLPEIPQDNEPFLYFYIPSSPAALNALSDLVGSHKRIVYGETCTSESLKSLAIEQLALKSILKTNKALVHDKIAKEEVNGRLQANERALESELEGIFSKSKWVYCGRSYNAENLSSLISTFADDIYCKAPTIVNELVNRNKPSGSANAAIKKLVFAMAENYAEELLGLPEDTFPAEKGLYFSCLRNFGLHSEADSEWIFPAEVRNELVNTLFSDTHENVVLKAQSPVWLSDIDDFWAAPPYGMTKGIRSIWLMAFVLSHLKDYAFYDKNEATGEVIFITQPDEEFALKLIQKPQNVAVQAIQIDQEKTAYLNKLAEALDSVTGKEFNYSNEVTPLRIAEGLVTFYSKLSNYTVMTKNMTKKGRKFLEVTKKASDPHEYLFKAIPKLLNTELDSVDATQMTDLLSNLKNAHTEMLANFESSIKKALGEERISVETCTAVINFTADHKLKSFAQRLSEQTENSTKWVSNVISLLSSKSEKNWDDLAITKAQAELPELVEKFKISAHRAEFKDLSAETIKKDFKVQVNAITKSLDGLDSNKKKALLVALLEEFK</sequence>
<dbReference type="SMART" id="SM00382">
    <property type="entry name" value="AAA"/>
    <property type="match status" value="1"/>
</dbReference>
<keyword evidence="3" id="KW-1185">Reference proteome</keyword>
<dbReference type="AlphaFoldDB" id="A0A6N9TF59"/>
<evidence type="ECO:0000313" key="3">
    <source>
        <dbReference type="Proteomes" id="UP000471381"/>
    </source>
</evidence>
<dbReference type="InterPro" id="IPR003593">
    <property type="entry name" value="AAA+_ATPase"/>
</dbReference>
<dbReference type="Proteomes" id="UP000471381">
    <property type="component" value="Unassembled WGS sequence"/>
</dbReference>
<dbReference type="RefSeq" id="WP_163106519.1">
    <property type="nucleotide sequence ID" value="NZ_JAAAWO010000006.1"/>
</dbReference>
<dbReference type="EMBL" id="JAAAWO010000006">
    <property type="protein sequence ID" value="NDW15800.1"/>
    <property type="molecule type" value="Genomic_DNA"/>
</dbReference>
<organism evidence="2 3">
    <name type="scientific">Alteromonas genovensis</name>
    <dbReference type="NCBI Taxonomy" id="471225"/>
    <lineage>
        <taxon>Bacteria</taxon>
        <taxon>Pseudomonadati</taxon>
        <taxon>Pseudomonadota</taxon>
        <taxon>Gammaproteobacteria</taxon>
        <taxon>Alteromonadales</taxon>
        <taxon>Alteromonadaceae</taxon>
        <taxon>Alteromonas/Salinimonas group</taxon>
        <taxon>Alteromonas</taxon>
    </lineage>
</organism>
<dbReference type="InterPro" id="IPR049945">
    <property type="entry name" value="AAA_22"/>
</dbReference>
<dbReference type="InterPro" id="IPR027417">
    <property type="entry name" value="P-loop_NTPase"/>
</dbReference>
<evidence type="ECO:0000313" key="2">
    <source>
        <dbReference type="EMBL" id="NDW15800.1"/>
    </source>
</evidence>
<accession>A0A6N9TF59</accession>
<dbReference type="Gene3D" id="3.40.50.300">
    <property type="entry name" value="P-loop containing nucleotide triphosphate hydrolases"/>
    <property type="match status" value="1"/>
</dbReference>
<reference evidence="2 3" key="1">
    <citation type="submission" date="2020-01" db="EMBL/GenBank/DDBJ databases">
        <title>Genomes of bacteria type strains.</title>
        <authorList>
            <person name="Chen J."/>
            <person name="Zhu S."/>
            <person name="Yang J."/>
        </authorList>
    </citation>
    <scope>NUCLEOTIDE SEQUENCE [LARGE SCALE GENOMIC DNA]</scope>
    <source>
        <strain evidence="2 3">LMG 24078</strain>
    </source>
</reference>
<comment type="caution">
    <text evidence="2">The sequence shown here is derived from an EMBL/GenBank/DDBJ whole genome shotgun (WGS) entry which is preliminary data.</text>
</comment>